<evidence type="ECO:0000313" key="4">
    <source>
        <dbReference type="EMBL" id="MFL0196999.1"/>
    </source>
</evidence>
<evidence type="ECO:0000259" key="2">
    <source>
        <dbReference type="Pfam" id="PF05065"/>
    </source>
</evidence>
<dbReference type="NCBIfam" id="TIGR01554">
    <property type="entry name" value="major_cap_HK97"/>
    <property type="match status" value="1"/>
</dbReference>
<dbReference type="InterPro" id="IPR024455">
    <property type="entry name" value="Phage_capsid"/>
</dbReference>
<dbReference type="InterPro" id="IPR040751">
    <property type="entry name" value="SbsC_C"/>
</dbReference>
<evidence type="ECO:0000256" key="1">
    <source>
        <dbReference type="ARBA" id="ARBA00004328"/>
    </source>
</evidence>
<dbReference type="Pfam" id="PF05065">
    <property type="entry name" value="Phage_capsid"/>
    <property type="match status" value="1"/>
</dbReference>
<keyword evidence="5" id="KW-1185">Reference proteome</keyword>
<dbReference type="InterPro" id="IPR054612">
    <property type="entry name" value="Phage_capsid-like_C"/>
</dbReference>
<dbReference type="EMBL" id="JBJHZX010000024">
    <property type="protein sequence ID" value="MFL0196999.1"/>
    <property type="molecule type" value="Genomic_DNA"/>
</dbReference>
<dbReference type="Pfam" id="PF18316">
    <property type="entry name" value="S-l_SbsC_C"/>
    <property type="match status" value="1"/>
</dbReference>
<dbReference type="SUPFAM" id="SSF56563">
    <property type="entry name" value="Major capsid protein gp5"/>
    <property type="match status" value="1"/>
</dbReference>
<feature type="domain" description="S-layer protein SbsC C-terminal" evidence="3">
    <location>
        <begin position="406"/>
        <end position="484"/>
    </location>
</feature>
<comment type="subcellular location">
    <subcellularLocation>
        <location evidence="1">Virion</location>
    </subcellularLocation>
</comment>
<gene>
    <name evidence="4" type="ORF">ACJDU8_15740</name>
</gene>
<protein>
    <submittedName>
        <fullName evidence="4">Phage major capsid protein</fullName>
    </submittedName>
</protein>
<evidence type="ECO:0000259" key="3">
    <source>
        <dbReference type="Pfam" id="PF18316"/>
    </source>
</evidence>
<organism evidence="4 5">
    <name type="scientific">Candidatus Clostridium eludens</name>
    <dbReference type="NCBI Taxonomy" id="3381663"/>
    <lineage>
        <taxon>Bacteria</taxon>
        <taxon>Bacillati</taxon>
        <taxon>Bacillota</taxon>
        <taxon>Clostridia</taxon>
        <taxon>Eubacteriales</taxon>
        <taxon>Clostridiaceae</taxon>
        <taxon>Clostridium</taxon>
    </lineage>
</organism>
<accession>A0ABW8SLS1</accession>
<sequence length="486" mass="52549">MSMKSKDLIQQELKESLVQAFKSEDEDSIARAFAEFAESVRQNVMEDYNTYQRTQDSTILAKRGMHPLTSQETKFYEGIIQAMKSANPRQEFTGLDNAFPQTIIDNVIADIKAEHPLLAAIDFKNTSTLTKIVVNKQGVQFAVWGPLNSKITEELSGAIGLLNLTLCKLTAFMPIAKDMLDVGPDWIDAYVRGTLAEATALALELAIVDGTGNNEPIGMDRDVSDGVTIQGGEYPLKKAIVITDLKPITYGSIVAQLVQTPTGKTRTVDNVLLVVNPIDYFTKVMPATTKQLLDGTYANNLFPYPTTVIQSPGTPQGRAIFGIANKYFMGIGAGTSGGKIEFSDEVKFLDDERVYITKLYGNGRALDNNAFVVADISGLQPMKNEVVIDNEAPLKELTVNSSASTTTTGNTVITVSPALNDGNTYKYKTGSSLSLPVLNQILTSGWTAWNGTDEIVATTGNKIIIAEVNATNQCKGVGEATVTSKA</sequence>
<evidence type="ECO:0000313" key="5">
    <source>
        <dbReference type="Proteomes" id="UP001623660"/>
    </source>
</evidence>
<name>A0ABW8SLS1_9CLOT</name>
<proteinExistence type="predicted"/>
<reference evidence="4 5" key="1">
    <citation type="submission" date="2024-11" db="EMBL/GenBank/DDBJ databases">
        <authorList>
            <person name="Heng Y.C."/>
            <person name="Lim A.C.H."/>
            <person name="Lee J.K.Y."/>
            <person name="Kittelmann S."/>
        </authorList>
    </citation>
    <scope>NUCLEOTIDE SEQUENCE [LARGE SCALE GENOMIC DNA]</scope>
    <source>
        <strain evidence="4 5">WILCCON 0269</strain>
    </source>
</reference>
<comment type="caution">
    <text evidence="4">The sequence shown here is derived from an EMBL/GenBank/DDBJ whole genome shotgun (WGS) entry which is preliminary data.</text>
</comment>
<feature type="domain" description="Phage capsid-like C-terminal" evidence="2">
    <location>
        <begin position="100"/>
        <end position="258"/>
    </location>
</feature>
<dbReference type="RefSeq" id="WP_406793104.1">
    <property type="nucleotide sequence ID" value="NZ_JBJHZX010000024.1"/>
</dbReference>
<dbReference type="Proteomes" id="UP001623660">
    <property type="component" value="Unassembled WGS sequence"/>
</dbReference>